<keyword evidence="6 13" id="KW-0436">Ligase</keyword>
<feature type="compositionally biased region" description="Basic and acidic residues" evidence="14">
    <location>
        <begin position="526"/>
        <end position="535"/>
    </location>
</feature>
<comment type="caution">
    <text evidence="13">Lacks conserved residue(s) required for the propagation of feature annotation.</text>
</comment>
<evidence type="ECO:0000256" key="4">
    <source>
        <dbReference type="ARBA" id="ARBA00022490"/>
    </source>
</evidence>
<evidence type="ECO:0000259" key="15">
    <source>
        <dbReference type="PROSITE" id="PS50886"/>
    </source>
</evidence>
<comment type="function">
    <text evidence="1 13">Is required not only for elongation of protein synthesis but also for the initiation of all mRNA translation through initiator tRNA(fMet) aminoacylation.</text>
</comment>
<dbReference type="InterPro" id="IPR033911">
    <property type="entry name" value="MetRS_core"/>
</dbReference>
<sequence>MSQRFYVTTPIYYVNADPHIGHAYSTVVADVQNRFHRLRGEETFFLTGTDEHGDKIVQAAARRGLDPKAYVDEVSGRFRATWPLLDVAPDRFIRTTDPEHVATVQRILQEVYDRGDIVFREYEGLYCFGCERFYVERELEDGRCPDHGTEPVRLKERNYFFRMSRYQDWLIDHIRAHEDFITPERYRNEVLAFLREPLEDLCISRPTSRLTWGIPLPFDPNFVTYVWFDALINYLTGLGYPDDPRFEAFWPVAEHVIAKDILKPHGIYWPTMLRALGLAPYRRLHVHGYWQMQERKMSKSLGNVVRPAELVETFGCDAVRYCLMREMAFGLDANYSEEAFRTRVNADLANDLGNLVSRTLTMVQKYAGGRVPAPDGSEGPEAELAAACRALAADYEREMAAFAAHRALARVWEVLNLANRVIDTTAPWALARDPGQAGRLASVLYALLETLRVVSVLLAPVMPGTARRLREGLGLAAGGDLRLEEARRWGVLRPGTATLRLPSLFPRMERKGRAGDAASAAKRRTKTMDKAERAPGETGAGLIDIETFGKVDLRVAEVTAAEPVAGADRLLRLTVRCPEERTIVAGIAREVPPADLVGRQVIVVANLKPVKLRGVRSEGMLLVAKDENGLHLSTVATPAAPGTRLS</sequence>
<dbReference type="GO" id="GO:0006431">
    <property type="term" value="P:methionyl-tRNA aminoacylation"/>
    <property type="evidence" value="ECO:0007669"/>
    <property type="project" value="UniProtKB-UniRule"/>
</dbReference>
<keyword evidence="13" id="KW-0862">Zinc</keyword>
<comment type="subcellular location">
    <subcellularLocation>
        <location evidence="2 13">Cytoplasm</location>
    </subcellularLocation>
</comment>
<reference evidence="16 17" key="1">
    <citation type="submission" date="2020-02" db="EMBL/GenBank/DDBJ databases">
        <title>Comparative genomics of sulfur disproportionating microorganisms.</title>
        <authorList>
            <person name="Ward L.M."/>
            <person name="Bertran E."/>
            <person name="Johnston D.T."/>
        </authorList>
    </citation>
    <scope>NUCLEOTIDE SEQUENCE [LARGE SCALE GENOMIC DNA]</scope>
    <source>
        <strain evidence="16 17">DSM 100025</strain>
    </source>
</reference>
<proteinExistence type="inferred from homology"/>
<evidence type="ECO:0000256" key="8">
    <source>
        <dbReference type="ARBA" id="ARBA00022840"/>
    </source>
</evidence>
<dbReference type="RefSeq" id="WP_163299162.1">
    <property type="nucleotide sequence ID" value="NZ_JAAGRR010000113.1"/>
</dbReference>
<organism evidence="16 17">
    <name type="scientific">Dissulfurirhabdus thermomarina</name>
    <dbReference type="NCBI Taxonomy" id="1765737"/>
    <lineage>
        <taxon>Bacteria</taxon>
        <taxon>Deltaproteobacteria</taxon>
        <taxon>Dissulfurirhabdaceae</taxon>
        <taxon>Dissulfurirhabdus</taxon>
    </lineage>
</organism>
<dbReference type="SUPFAM" id="SSF47323">
    <property type="entry name" value="Anticodon-binding domain of a subclass of class I aminoacyl-tRNA synthetases"/>
    <property type="match status" value="1"/>
</dbReference>
<dbReference type="FunFam" id="2.170.220.10:FF:000003">
    <property type="entry name" value="Methionine--tRNA ligase"/>
    <property type="match status" value="1"/>
</dbReference>
<dbReference type="SUPFAM" id="SSF52374">
    <property type="entry name" value="Nucleotidylyl transferase"/>
    <property type="match status" value="1"/>
</dbReference>
<keyword evidence="13" id="KW-0479">Metal-binding</keyword>
<dbReference type="SUPFAM" id="SSF50249">
    <property type="entry name" value="Nucleic acid-binding proteins"/>
    <property type="match status" value="1"/>
</dbReference>
<feature type="region of interest" description="Disordered" evidence="14">
    <location>
        <begin position="511"/>
        <end position="536"/>
    </location>
</feature>
<dbReference type="PROSITE" id="PS50886">
    <property type="entry name" value="TRBD"/>
    <property type="match status" value="1"/>
</dbReference>
<comment type="similarity">
    <text evidence="13">Belongs to the class-I aminoacyl-tRNA synthetase family. MetG type 2A subfamily.</text>
</comment>
<dbReference type="InterPro" id="IPR012340">
    <property type="entry name" value="NA-bd_OB-fold"/>
</dbReference>
<keyword evidence="8 13" id="KW-0067">ATP-binding</keyword>
<keyword evidence="9 13" id="KW-0694">RNA-binding</keyword>
<dbReference type="InterPro" id="IPR015413">
    <property type="entry name" value="Methionyl/Leucyl_tRNA_Synth"/>
</dbReference>
<evidence type="ECO:0000256" key="14">
    <source>
        <dbReference type="SAM" id="MobiDB-lite"/>
    </source>
</evidence>
<dbReference type="Pfam" id="PF19303">
    <property type="entry name" value="Anticodon_3"/>
    <property type="match status" value="1"/>
</dbReference>
<evidence type="ECO:0000256" key="13">
    <source>
        <dbReference type="HAMAP-Rule" id="MF_01228"/>
    </source>
</evidence>
<feature type="short sequence motif" description="'HIGH' region" evidence="13">
    <location>
        <begin position="12"/>
        <end position="22"/>
    </location>
</feature>
<feature type="short sequence motif" description="'KMSKS' region" evidence="13">
    <location>
        <begin position="296"/>
        <end position="300"/>
    </location>
</feature>
<evidence type="ECO:0000313" key="17">
    <source>
        <dbReference type="Proteomes" id="UP000469346"/>
    </source>
</evidence>
<keyword evidence="7 13" id="KW-0547">Nucleotide-binding</keyword>
<keyword evidence="10 13" id="KW-0648">Protein biosynthesis</keyword>
<keyword evidence="4 13" id="KW-0963">Cytoplasm</keyword>
<keyword evidence="11 13" id="KW-0030">Aminoacyl-tRNA synthetase</keyword>
<dbReference type="PANTHER" id="PTHR43326:SF1">
    <property type="entry name" value="METHIONINE--TRNA LIGASE, MITOCHONDRIAL"/>
    <property type="match status" value="1"/>
</dbReference>
<evidence type="ECO:0000256" key="1">
    <source>
        <dbReference type="ARBA" id="ARBA00003314"/>
    </source>
</evidence>
<dbReference type="GO" id="GO:0005737">
    <property type="term" value="C:cytoplasm"/>
    <property type="evidence" value="ECO:0007669"/>
    <property type="project" value="UniProtKB-SubCell"/>
</dbReference>
<gene>
    <name evidence="13 16" type="primary">metG</name>
    <name evidence="16" type="ORF">G3N55_09330</name>
</gene>
<dbReference type="Proteomes" id="UP000469346">
    <property type="component" value="Unassembled WGS sequence"/>
</dbReference>
<dbReference type="InterPro" id="IPR014729">
    <property type="entry name" value="Rossmann-like_a/b/a_fold"/>
</dbReference>
<dbReference type="PRINTS" id="PR01041">
    <property type="entry name" value="TRNASYNTHMET"/>
</dbReference>
<dbReference type="EC" id="6.1.1.10" evidence="13"/>
<evidence type="ECO:0000256" key="11">
    <source>
        <dbReference type="ARBA" id="ARBA00023146"/>
    </source>
</evidence>
<evidence type="ECO:0000256" key="2">
    <source>
        <dbReference type="ARBA" id="ARBA00004496"/>
    </source>
</evidence>
<comment type="cofactor">
    <cofactor evidence="13">
        <name>Zn(2+)</name>
        <dbReference type="ChEBI" id="CHEBI:29105"/>
    </cofactor>
    <text evidence="13">Binds 1 zinc ion per subunit.</text>
</comment>
<dbReference type="InterPro" id="IPR004495">
    <property type="entry name" value="Met-tRNA-synth_bsu_C"/>
</dbReference>
<dbReference type="GO" id="GO:0046872">
    <property type="term" value="F:metal ion binding"/>
    <property type="evidence" value="ECO:0007669"/>
    <property type="project" value="UniProtKB-KW"/>
</dbReference>
<dbReference type="Gene3D" id="3.40.50.620">
    <property type="entry name" value="HUPs"/>
    <property type="match status" value="1"/>
</dbReference>
<dbReference type="CDD" id="cd02800">
    <property type="entry name" value="tRNA_bind_EcMetRS_like"/>
    <property type="match status" value="1"/>
</dbReference>
<dbReference type="GO" id="GO:0000049">
    <property type="term" value="F:tRNA binding"/>
    <property type="evidence" value="ECO:0007669"/>
    <property type="project" value="UniProtKB-UniRule"/>
</dbReference>
<feature type="domain" description="TRNA-binding" evidence="15">
    <location>
        <begin position="547"/>
        <end position="646"/>
    </location>
</feature>
<feature type="binding site" evidence="13">
    <location>
        <position position="127"/>
    </location>
    <ligand>
        <name>Zn(2+)</name>
        <dbReference type="ChEBI" id="CHEBI:29105"/>
    </ligand>
</feature>
<dbReference type="Gene3D" id="1.10.730.10">
    <property type="entry name" value="Isoleucyl-tRNA Synthetase, Domain 1"/>
    <property type="match status" value="1"/>
</dbReference>
<dbReference type="GO" id="GO:0005524">
    <property type="term" value="F:ATP binding"/>
    <property type="evidence" value="ECO:0007669"/>
    <property type="project" value="UniProtKB-UniRule"/>
</dbReference>
<accession>A0A6N9TP33</accession>
<dbReference type="InterPro" id="IPR023457">
    <property type="entry name" value="Met-tRNA_synth_2"/>
</dbReference>
<dbReference type="NCBIfam" id="NF008900">
    <property type="entry name" value="PRK12267.1"/>
    <property type="match status" value="1"/>
</dbReference>
<protein>
    <recommendedName>
        <fullName evidence="13">Methionine--tRNA ligase</fullName>
        <ecNumber evidence="13">6.1.1.10</ecNumber>
    </recommendedName>
    <alternativeName>
        <fullName evidence="13">Methionyl-tRNA synthetase</fullName>
        <shortName evidence="13">MetRS</shortName>
    </alternativeName>
</protein>
<evidence type="ECO:0000313" key="16">
    <source>
        <dbReference type="EMBL" id="NDY43042.1"/>
    </source>
</evidence>
<comment type="catalytic activity">
    <reaction evidence="12 13">
        <text>tRNA(Met) + L-methionine + ATP = L-methionyl-tRNA(Met) + AMP + diphosphate</text>
        <dbReference type="Rhea" id="RHEA:13481"/>
        <dbReference type="Rhea" id="RHEA-COMP:9667"/>
        <dbReference type="Rhea" id="RHEA-COMP:9698"/>
        <dbReference type="ChEBI" id="CHEBI:30616"/>
        <dbReference type="ChEBI" id="CHEBI:33019"/>
        <dbReference type="ChEBI" id="CHEBI:57844"/>
        <dbReference type="ChEBI" id="CHEBI:78442"/>
        <dbReference type="ChEBI" id="CHEBI:78530"/>
        <dbReference type="ChEBI" id="CHEBI:456215"/>
        <dbReference type="EC" id="6.1.1.10"/>
    </reaction>
</comment>
<feature type="binding site" evidence="13">
    <location>
        <position position="130"/>
    </location>
    <ligand>
        <name>Zn(2+)</name>
        <dbReference type="ChEBI" id="CHEBI:29105"/>
    </ligand>
</feature>
<evidence type="ECO:0000256" key="12">
    <source>
        <dbReference type="ARBA" id="ARBA00047364"/>
    </source>
</evidence>
<comment type="subunit">
    <text evidence="3 13">Homodimer.</text>
</comment>
<evidence type="ECO:0000256" key="7">
    <source>
        <dbReference type="ARBA" id="ARBA00022741"/>
    </source>
</evidence>
<dbReference type="Pfam" id="PF01588">
    <property type="entry name" value="tRNA_bind"/>
    <property type="match status" value="1"/>
</dbReference>
<evidence type="ECO:0000256" key="5">
    <source>
        <dbReference type="ARBA" id="ARBA00022555"/>
    </source>
</evidence>
<dbReference type="CDD" id="cd07957">
    <property type="entry name" value="Anticodon_Ia_Met"/>
    <property type="match status" value="1"/>
</dbReference>
<evidence type="ECO:0000256" key="9">
    <source>
        <dbReference type="ARBA" id="ARBA00022884"/>
    </source>
</evidence>
<dbReference type="CDD" id="cd00814">
    <property type="entry name" value="MetRS_core"/>
    <property type="match status" value="1"/>
</dbReference>
<dbReference type="Gene3D" id="2.170.220.10">
    <property type="match status" value="1"/>
</dbReference>
<keyword evidence="17" id="KW-1185">Reference proteome</keyword>
<evidence type="ECO:0000256" key="10">
    <source>
        <dbReference type="ARBA" id="ARBA00022917"/>
    </source>
</evidence>
<dbReference type="InterPro" id="IPR002547">
    <property type="entry name" value="tRNA-bd_dom"/>
</dbReference>
<dbReference type="Pfam" id="PF09334">
    <property type="entry name" value="tRNA-synt_1g"/>
    <property type="match status" value="1"/>
</dbReference>
<evidence type="ECO:0000256" key="6">
    <source>
        <dbReference type="ARBA" id="ARBA00022598"/>
    </source>
</evidence>
<dbReference type="Gene3D" id="2.40.50.140">
    <property type="entry name" value="Nucleic acid-binding proteins"/>
    <property type="match status" value="1"/>
</dbReference>
<evidence type="ECO:0000256" key="3">
    <source>
        <dbReference type="ARBA" id="ARBA00011738"/>
    </source>
</evidence>
<dbReference type="AlphaFoldDB" id="A0A6N9TP33"/>
<name>A0A6N9TP33_DISTH</name>
<dbReference type="InterPro" id="IPR014758">
    <property type="entry name" value="Met-tRNA_synth"/>
</dbReference>
<dbReference type="InterPro" id="IPR009080">
    <property type="entry name" value="tRNAsynth_Ia_anticodon-bd"/>
</dbReference>
<comment type="caution">
    <text evidence="16">The sequence shown here is derived from an EMBL/GenBank/DDBJ whole genome shotgun (WGS) entry which is preliminary data.</text>
</comment>
<dbReference type="HAMAP" id="MF_01228">
    <property type="entry name" value="Met_tRNA_synth_type2"/>
    <property type="match status" value="1"/>
</dbReference>
<feature type="binding site" evidence="13">
    <location>
        <position position="144"/>
    </location>
    <ligand>
        <name>Zn(2+)</name>
        <dbReference type="ChEBI" id="CHEBI:29105"/>
    </ligand>
</feature>
<dbReference type="PANTHER" id="PTHR43326">
    <property type="entry name" value="METHIONYL-TRNA SYNTHETASE"/>
    <property type="match status" value="1"/>
</dbReference>
<dbReference type="InterPro" id="IPR041872">
    <property type="entry name" value="Anticodon_Met"/>
</dbReference>
<dbReference type="EMBL" id="JAAGRR010000113">
    <property type="protein sequence ID" value="NDY43042.1"/>
    <property type="molecule type" value="Genomic_DNA"/>
</dbReference>
<keyword evidence="5 13" id="KW-0820">tRNA-binding</keyword>
<feature type="binding site" evidence="13">
    <location>
        <position position="147"/>
    </location>
    <ligand>
        <name>Zn(2+)</name>
        <dbReference type="ChEBI" id="CHEBI:29105"/>
    </ligand>
</feature>
<dbReference type="NCBIfam" id="TIGR00398">
    <property type="entry name" value="metG"/>
    <property type="match status" value="1"/>
</dbReference>
<dbReference type="GO" id="GO:0004825">
    <property type="term" value="F:methionine-tRNA ligase activity"/>
    <property type="evidence" value="ECO:0007669"/>
    <property type="project" value="UniProtKB-UniRule"/>
</dbReference>